<evidence type="ECO:0000259" key="8">
    <source>
        <dbReference type="Pfam" id="PF00749"/>
    </source>
</evidence>
<organism evidence="10 11">
    <name type="scientific">Eubacterium ruminantium</name>
    <dbReference type="NCBI Taxonomy" id="42322"/>
    <lineage>
        <taxon>Bacteria</taxon>
        <taxon>Bacillati</taxon>
        <taxon>Bacillota</taxon>
        <taxon>Clostridia</taxon>
        <taxon>Eubacteriales</taxon>
        <taxon>Eubacteriaceae</taxon>
        <taxon>Eubacterium</taxon>
    </lineage>
</organism>
<keyword evidence="6 7" id="KW-0030">Aminoacyl-tRNA synthetase</keyword>
<dbReference type="EC" id="6.1.1.17" evidence="7"/>
<dbReference type="EMBL" id="FUXA01000009">
    <property type="protein sequence ID" value="SJZ76932.1"/>
    <property type="molecule type" value="Genomic_DNA"/>
</dbReference>
<keyword evidence="4 7" id="KW-0067">ATP-binding</keyword>
<dbReference type="InterPro" id="IPR001412">
    <property type="entry name" value="aa-tRNA-synth_I_CS"/>
</dbReference>
<dbReference type="RefSeq" id="WP_078787376.1">
    <property type="nucleotide sequence ID" value="NZ_FMTO01000008.1"/>
</dbReference>
<dbReference type="PRINTS" id="PR00987">
    <property type="entry name" value="TRNASYNTHGLU"/>
</dbReference>
<feature type="short sequence motif" description="'HIGH' region" evidence="7">
    <location>
        <begin position="41"/>
        <end position="51"/>
    </location>
</feature>
<keyword evidence="2 7" id="KW-0436">Ligase</keyword>
<evidence type="ECO:0000259" key="9">
    <source>
        <dbReference type="Pfam" id="PF19269"/>
    </source>
</evidence>
<dbReference type="OrthoDB" id="9807503at2"/>
<dbReference type="GO" id="GO:0006424">
    <property type="term" value="P:glutamyl-tRNA aminoacylation"/>
    <property type="evidence" value="ECO:0007669"/>
    <property type="project" value="UniProtKB-UniRule"/>
</dbReference>
<dbReference type="InterPro" id="IPR049940">
    <property type="entry name" value="GluQ/Sye"/>
</dbReference>
<dbReference type="InterPro" id="IPR004527">
    <property type="entry name" value="Glu-tRNA-ligase_bac/mito"/>
</dbReference>
<feature type="short sequence motif" description="'KMSKS' region" evidence="7">
    <location>
        <begin position="298"/>
        <end position="302"/>
    </location>
</feature>
<dbReference type="InterPro" id="IPR020058">
    <property type="entry name" value="Glu/Gln-tRNA-synth_Ib_cat-dom"/>
</dbReference>
<keyword evidence="3 7" id="KW-0547">Nucleotide-binding</keyword>
<comment type="similarity">
    <text evidence="1 7">Belongs to the class-I aminoacyl-tRNA synthetase family. Glutamate--tRNA ligase type 1 subfamily.</text>
</comment>
<dbReference type="HAMAP" id="MF_00022">
    <property type="entry name" value="Glu_tRNA_synth_type1"/>
    <property type="match status" value="1"/>
</dbReference>
<dbReference type="Gene3D" id="1.10.10.350">
    <property type="match status" value="1"/>
</dbReference>
<evidence type="ECO:0000313" key="10">
    <source>
        <dbReference type="EMBL" id="SJZ76932.1"/>
    </source>
</evidence>
<feature type="domain" description="Aminoacyl-tRNA synthetase class I anticodon-binding" evidence="9">
    <location>
        <begin position="511"/>
        <end position="549"/>
    </location>
</feature>
<evidence type="ECO:0000256" key="4">
    <source>
        <dbReference type="ARBA" id="ARBA00022840"/>
    </source>
</evidence>
<dbReference type="InterPro" id="IPR014729">
    <property type="entry name" value="Rossmann-like_a/b/a_fold"/>
</dbReference>
<dbReference type="PANTHER" id="PTHR43311:SF2">
    <property type="entry name" value="GLUTAMATE--TRNA LIGASE, MITOCHONDRIAL-RELATED"/>
    <property type="match status" value="1"/>
</dbReference>
<evidence type="ECO:0000256" key="6">
    <source>
        <dbReference type="ARBA" id="ARBA00023146"/>
    </source>
</evidence>
<keyword evidence="5 7" id="KW-0648">Protein biosynthesis</keyword>
<proteinExistence type="inferred from homology"/>
<dbReference type="InterPro" id="IPR045462">
    <property type="entry name" value="aa-tRNA-synth_I_cd-bd"/>
</dbReference>
<dbReference type="AlphaFoldDB" id="A0A1T4NCB3"/>
<evidence type="ECO:0000256" key="2">
    <source>
        <dbReference type="ARBA" id="ARBA00022598"/>
    </source>
</evidence>
<sequence length="552" mass="63540">MDNKALATLLFPETTLLPQDMENKYPERQLPDNAAVTRIGPSPTGFVHLGNLYNAIIAERLAHQSNGVFYLRIEDTDNKREVEGAVDTLINAMAYFGVKFDEGATADGDNGSYGPYRQRQRKDIYHVFAKWLVENGLAYPCFMTAEEIDAIREEQTANKEDPGIYGKYAKCRDLSLDEIKAAIDAGKPWVLRYKGEMNDEKITVEDAIRGKIEMPRNFMDFVLLKSDGIPTYHFAHVVDDHLMRSTHVIRGEEWISSLPMHVELFSKLGWKQPIYCHTATLMKIEPDEEDPSKLKKRKLSKRKDPELALAYYQQEGISRDVVWEFLLTVLNSNYEEWRLANPDTPYTEFPYTINKMSISGALVDMDKLRDIAKDTIGRMAPEKVYENWLSWCEEYNEEFASLLKQYKDRTLAALAVGKSGKNPRKDIENWKQACDFMSFYYEETFKLEDNMDEQAAPDVQKEFFAKYLESYDHNDDSSAWFEKVKNITTELGFAAKPKDYKKNPDDYKGSIVHITNMLRIALTGRANAPDIHEVSHVLGEDIVRARLAKWAK</sequence>
<dbReference type="InterPro" id="IPR000924">
    <property type="entry name" value="Glu/Gln-tRNA-synth"/>
</dbReference>
<comment type="subcellular location">
    <subcellularLocation>
        <location evidence="7">Cytoplasm</location>
    </subcellularLocation>
</comment>
<comment type="catalytic activity">
    <reaction evidence="7">
        <text>tRNA(Glu) + L-glutamate + ATP = L-glutamyl-tRNA(Glu) + AMP + diphosphate</text>
        <dbReference type="Rhea" id="RHEA:23540"/>
        <dbReference type="Rhea" id="RHEA-COMP:9663"/>
        <dbReference type="Rhea" id="RHEA-COMP:9680"/>
        <dbReference type="ChEBI" id="CHEBI:29985"/>
        <dbReference type="ChEBI" id="CHEBI:30616"/>
        <dbReference type="ChEBI" id="CHEBI:33019"/>
        <dbReference type="ChEBI" id="CHEBI:78442"/>
        <dbReference type="ChEBI" id="CHEBI:78520"/>
        <dbReference type="ChEBI" id="CHEBI:456215"/>
        <dbReference type="EC" id="6.1.1.17"/>
    </reaction>
</comment>
<dbReference type="GO" id="GO:0005737">
    <property type="term" value="C:cytoplasm"/>
    <property type="evidence" value="ECO:0007669"/>
    <property type="project" value="UniProtKB-SubCell"/>
</dbReference>
<reference evidence="10 11" key="1">
    <citation type="submission" date="2017-02" db="EMBL/GenBank/DDBJ databases">
        <authorList>
            <person name="Peterson S.W."/>
        </authorList>
    </citation>
    <scope>NUCLEOTIDE SEQUENCE [LARGE SCALE GENOMIC DNA]</scope>
    <source>
        <strain evidence="10 11">ATCC 17233</strain>
    </source>
</reference>
<keyword evidence="11" id="KW-1185">Reference proteome</keyword>
<name>A0A1T4NCB3_9FIRM</name>
<dbReference type="Pfam" id="PF00749">
    <property type="entry name" value="tRNA-synt_1c"/>
    <property type="match status" value="1"/>
</dbReference>
<dbReference type="PROSITE" id="PS00178">
    <property type="entry name" value="AA_TRNA_LIGASE_I"/>
    <property type="match status" value="1"/>
</dbReference>
<dbReference type="SUPFAM" id="SSF48163">
    <property type="entry name" value="An anticodon-binding domain of class I aminoacyl-tRNA synthetases"/>
    <property type="match status" value="1"/>
</dbReference>
<dbReference type="GO" id="GO:0000049">
    <property type="term" value="F:tRNA binding"/>
    <property type="evidence" value="ECO:0007669"/>
    <property type="project" value="InterPro"/>
</dbReference>
<evidence type="ECO:0000256" key="3">
    <source>
        <dbReference type="ARBA" id="ARBA00022741"/>
    </source>
</evidence>
<evidence type="ECO:0000313" key="11">
    <source>
        <dbReference type="Proteomes" id="UP000189857"/>
    </source>
</evidence>
<dbReference type="Proteomes" id="UP000189857">
    <property type="component" value="Unassembled WGS sequence"/>
</dbReference>
<evidence type="ECO:0000256" key="5">
    <source>
        <dbReference type="ARBA" id="ARBA00022917"/>
    </source>
</evidence>
<dbReference type="InterPro" id="IPR020751">
    <property type="entry name" value="aa-tRNA-synth_I_codon-bd_sub2"/>
</dbReference>
<comment type="subunit">
    <text evidence="7">Monomer.</text>
</comment>
<feature type="domain" description="Glutamyl/glutaminyl-tRNA synthetase class Ib catalytic" evidence="8">
    <location>
        <begin position="36"/>
        <end position="341"/>
    </location>
</feature>
<dbReference type="InterPro" id="IPR008925">
    <property type="entry name" value="aa_tRNA-synth_I_cd-bd_sf"/>
</dbReference>
<feature type="binding site" evidence="7">
    <location>
        <position position="301"/>
    </location>
    <ligand>
        <name>ATP</name>
        <dbReference type="ChEBI" id="CHEBI:30616"/>
    </ligand>
</feature>
<comment type="function">
    <text evidence="7">Catalyzes the attachment of glutamate to tRNA(Glu) in a two-step reaction: glutamate is first activated by ATP to form Glu-AMP and then transferred to the acceptor end of tRNA(Glu).</text>
</comment>
<gene>
    <name evidence="7" type="primary">gltX</name>
    <name evidence="10" type="ORF">SAMN02745110_01531</name>
</gene>
<evidence type="ECO:0000256" key="7">
    <source>
        <dbReference type="HAMAP-Rule" id="MF_00022"/>
    </source>
</evidence>
<keyword evidence="7" id="KW-0963">Cytoplasm</keyword>
<dbReference type="GO" id="GO:0005524">
    <property type="term" value="F:ATP binding"/>
    <property type="evidence" value="ECO:0007669"/>
    <property type="project" value="UniProtKB-UniRule"/>
</dbReference>
<dbReference type="Pfam" id="PF19269">
    <property type="entry name" value="Anticodon_2"/>
    <property type="match status" value="1"/>
</dbReference>
<accession>A0A1T4NCB3</accession>
<protein>
    <recommendedName>
        <fullName evidence="7">Glutamate--tRNA ligase</fullName>
        <ecNumber evidence="7">6.1.1.17</ecNumber>
    </recommendedName>
    <alternativeName>
        <fullName evidence="7">Glutamyl-tRNA synthetase</fullName>
        <shortName evidence="7">GluRS</shortName>
    </alternativeName>
</protein>
<comment type="caution">
    <text evidence="7">Lacks conserved residue(s) required for the propagation of feature annotation.</text>
</comment>
<dbReference type="SUPFAM" id="SSF52374">
    <property type="entry name" value="Nucleotidylyl transferase"/>
    <property type="match status" value="1"/>
</dbReference>
<dbReference type="GO" id="GO:0004818">
    <property type="term" value="F:glutamate-tRNA ligase activity"/>
    <property type="evidence" value="ECO:0007669"/>
    <property type="project" value="UniProtKB-UniRule"/>
</dbReference>
<dbReference type="PANTHER" id="PTHR43311">
    <property type="entry name" value="GLUTAMATE--TRNA LIGASE"/>
    <property type="match status" value="1"/>
</dbReference>
<evidence type="ECO:0000256" key="1">
    <source>
        <dbReference type="ARBA" id="ARBA00007894"/>
    </source>
</evidence>
<dbReference type="Gene3D" id="3.40.50.620">
    <property type="entry name" value="HUPs"/>
    <property type="match status" value="1"/>
</dbReference>